<dbReference type="STRING" id="1094619.G4YGN9"/>
<dbReference type="Proteomes" id="UP000002640">
    <property type="component" value="Unassembled WGS sequence"/>
</dbReference>
<feature type="domain" description="Protein kinase" evidence="2">
    <location>
        <begin position="343"/>
        <end position="659"/>
    </location>
</feature>
<dbReference type="GO" id="GO:0004674">
    <property type="term" value="F:protein serine/threonine kinase activity"/>
    <property type="evidence" value="ECO:0007669"/>
    <property type="project" value="TreeGrafter"/>
</dbReference>
<feature type="transmembrane region" description="Helical" evidence="1">
    <location>
        <begin position="349"/>
        <end position="368"/>
    </location>
</feature>
<dbReference type="InterPro" id="IPR011009">
    <property type="entry name" value="Kinase-like_dom_sf"/>
</dbReference>
<accession>G4YGN9</accession>
<dbReference type="InterPro" id="IPR000719">
    <property type="entry name" value="Prot_kinase_dom"/>
</dbReference>
<name>G4YGN9_PHYSP</name>
<dbReference type="SMR" id="G4YGN9"/>
<dbReference type="AlphaFoldDB" id="G4YGN9"/>
<evidence type="ECO:0000259" key="2">
    <source>
        <dbReference type="PROSITE" id="PS50011"/>
    </source>
</evidence>
<dbReference type="GO" id="GO:0005524">
    <property type="term" value="F:ATP binding"/>
    <property type="evidence" value="ECO:0007669"/>
    <property type="project" value="InterPro"/>
</dbReference>
<keyword evidence="1" id="KW-0472">Membrane</keyword>
<dbReference type="PANTHER" id="PTHR44329">
    <property type="entry name" value="SERINE/THREONINE-PROTEIN KINASE TNNI3K-RELATED"/>
    <property type="match status" value="1"/>
</dbReference>
<sequence>MRSRICTRWRPPVIHRDLKSRNILLNKAMHAKLTDFGISRERLDQTMTAGMGTSLWMAPEVMLGERYDVKADMFSFGVVLSELDVHTLPYAQEKKRSLDSGGRALADATLLQRVAEGTVRVEFSEGNASFITELGCACVSVDPSQRPSAAEALFPGPTKMYSIYSTYLGDQCGGIPYGVYVAKDDNCSNISCSPAFTAEARAVNANMVTSECSTDYVQAMRDKFADSPYLLQVYYADEDCTDLAMALVYPATGTCVGAYNESDSLYVVATLHKNSSALVQQYLDRSCTSKKLCMTESVDKDAIERHLCDAHRVRWFSSNDVDTNTENHSALSSSSDSATRLSTNGVLEIALGCFALAATVLVLVLAVMRRTRRHPTDMCELKTSMSSQKSVVSLGRSGLWNDDVITAKRILRSKMLLPAARDKLPRVNEFLAEAKTTASLDHPHIVSFVGVAWDSFSDLCVVLEYMDGGELRALLDKFLESKHPVGFDRQKVTIALQVCHALAYLHSLTPSIIHRDLKSRNILLGSNMEAKLADFGISRERLDRTMTAGVGTSLWMAPEVMLGERYDEKADMFSFGVVLSELDVHTLPYEKVKKQNPDSNGREMASSTLLQKVALGAVKVEFSGTCPKAMAELGRACISIDPTKRPSAAEALYKLQIVLKWNLR</sequence>
<dbReference type="EMBL" id="JH159151">
    <property type="protein sequence ID" value="EGZ27002.1"/>
    <property type="molecule type" value="Genomic_DNA"/>
</dbReference>
<keyword evidence="1" id="KW-1133">Transmembrane helix</keyword>
<dbReference type="KEGG" id="psoj:PHYSODRAFT_320857"/>
<dbReference type="SUPFAM" id="SSF56112">
    <property type="entry name" value="Protein kinase-like (PK-like)"/>
    <property type="match status" value="2"/>
</dbReference>
<dbReference type="PANTHER" id="PTHR44329:SF214">
    <property type="entry name" value="PROTEIN KINASE DOMAIN-CONTAINING PROTEIN"/>
    <property type="match status" value="1"/>
</dbReference>
<protein>
    <recommendedName>
        <fullName evidence="2">Protein kinase domain-containing protein</fullName>
    </recommendedName>
</protein>
<dbReference type="InParanoid" id="G4YGN9"/>
<dbReference type="PROSITE" id="PS50011">
    <property type="entry name" value="PROTEIN_KINASE_DOM"/>
    <property type="match status" value="2"/>
</dbReference>
<dbReference type="InterPro" id="IPR008271">
    <property type="entry name" value="Ser/Thr_kinase_AS"/>
</dbReference>
<gene>
    <name evidence="3" type="ORF">PHYSODRAFT_320857</name>
</gene>
<keyword evidence="1" id="KW-0812">Transmembrane</keyword>
<proteinExistence type="predicted"/>
<dbReference type="Pfam" id="PF00069">
    <property type="entry name" value="Pkinase"/>
    <property type="match status" value="2"/>
</dbReference>
<dbReference type="RefSeq" id="XP_009514277.1">
    <property type="nucleotide sequence ID" value="XM_009515982.1"/>
</dbReference>
<evidence type="ECO:0000313" key="4">
    <source>
        <dbReference type="Proteomes" id="UP000002640"/>
    </source>
</evidence>
<dbReference type="SMART" id="SM00220">
    <property type="entry name" value="S_TKc"/>
    <property type="match status" value="1"/>
</dbReference>
<reference evidence="3 4" key="1">
    <citation type="journal article" date="2006" name="Science">
        <title>Phytophthora genome sequences uncover evolutionary origins and mechanisms of pathogenesis.</title>
        <authorList>
            <person name="Tyler B.M."/>
            <person name="Tripathy S."/>
            <person name="Zhang X."/>
            <person name="Dehal P."/>
            <person name="Jiang R.H."/>
            <person name="Aerts A."/>
            <person name="Arredondo F.D."/>
            <person name="Baxter L."/>
            <person name="Bensasson D."/>
            <person name="Beynon J.L."/>
            <person name="Chapman J."/>
            <person name="Damasceno C.M."/>
            <person name="Dorrance A.E."/>
            <person name="Dou D."/>
            <person name="Dickerman A.W."/>
            <person name="Dubchak I.L."/>
            <person name="Garbelotto M."/>
            <person name="Gijzen M."/>
            <person name="Gordon S.G."/>
            <person name="Govers F."/>
            <person name="Grunwald N.J."/>
            <person name="Huang W."/>
            <person name="Ivors K.L."/>
            <person name="Jones R.W."/>
            <person name="Kamoun S."/>
            <person name="Krampis K."/>
            <person name="Lamour K.H."/>
            <person name="Lee M.K."/>
            <person name="McDonald W.H."/>
            <person name="Medina M."/>
            <person name="Meijer H.J."/>
            <person name="Nordberg E.K."/>
            <person name="Maclean D.J."/>
            <person name="Ospina-Giraldo M.D."/>
            <person name="Morris P.F."/>
            <person name="Phuntumart V."/>
            <person name="Putnam N.H."/>
            <person name="Rash S."/>
            <person name="Rose J.K."/>
            <person name="Sakihama Y."/>
            <person name="Salamov A.A."/>
            <person name="Savidor A."/>
            <person name="Scheuring C.F."/>
            <person name="Smith B.M."/>
            <person name="Sobral B.W."/>
            <person name="Terry A."/>
            <person name="Torto-Alalibo T.A."/>
            <person name="Win J."/>
            <person name="Xu Z."/>
            <person name="Zhang H."/>
            <person name="Grigoriev I.V."/>
            <person name="Rokhsar D.S."/>
            <person name="Boore J.L."/>
        </authorList>
    </citation>
    <scope>NUCLEOTIDE SEQUENCE [LARGE SCALE GENOMIC DNA]</scope>
    <source>
        <strain evidence="3 4">P6497</strain>
    </source>
</reference>
<dbReference type="Gene3D" id="1.10.510.10">
    <property type="entry name" value="Transferase(Phosphotransferase) domain 1"/>
    <property type="match status" value="2"/>
</dbReference>
<dbReference type="GeneID" id="20644539"/>
<dbReference type="PROSITE" id="PS00108">
    <property type="entry name" value="PROTEIN_KINASE_ST"/>
    <property type="match status" value="2"/>
</dbReference>
<evidence type="ECO:0000256" key="1">
    <source>
        <dbReference type="SAM" id="Phobius"/>
    </source>
</evidence>
<keyword evidence="4" id="KW-1185">Reference proteome</keyword>
<feature type="domain" description="Protein kinase" evidence="2">
    <location>
        <begin position="1"/>
        <end position="168"/>
    </location>
</feature>
<dbReference type="InterPro" id="IPR051681">
    <property type="entry name" value="Ser/Thr_Kinases-Pseudokinases"/>
</dbReference>
<evidence type="ECO:0000313" key="3">
    <source>
        <dbReference type="EMBL" id="EGZ27002.1"/>
    </source>
</evidence>
<organism evidence="3 4">
    <name type="scientific">Phytophthora sojae (strain P6497)</name>
    <name type="common">Soybean stem and root rot agent</name>
    <name type="synonym">Phytophthora megasperma f. sp. glycines</name>
    <dbReference type="NCBI Taxonomy" id="1094619"/>
    <lineage>
        <taxon>Eukaryota</taxon>
        <taxon>Sar</taxon>
        <taxon>Stramenopiles</taxon>
        <taxon>Oomycota</taxon>
        <taxon>Peronosporomycetes</taxon>
        <taxon>Peronosporales</taxon>
        <taxon>Peronosporaceae</taxon>
        <taxon>Phytophthora</taxon>
    </lineage>
</organism>